<feature type="domain" description="ATP-grasp" evidence="2">
    <location>
        <begin position="132"/>
        <end position="319"/>
    </location>
</feature>
<keyword evidence="4" id="KW-1185">Reference proteome</keyword>
<protein>
    <recommendedName>
        <fullName evidence="2">ATP-grasp domain-containing protein</fullName>
    </recommendedName>
</protein>
<accession>A0ABT7LFB0</accession>
<evidence type="ECO:0000259" key="2">
    <source>
        <dbReference type="PROSITE" id="PS50975"/>
    </source>
</evidence>
<keyword evidence="1" id="KW-0547">Nucleotide-binding</keyword>
<organism evidence="3 4">
    <name type="scientific">Roseateles subflavus</name>
    <dbReference type="NCBI Taxonomy" id="3053353"/>
    <lineage>
        <taxon>Bacteria</taxon>
        <taxon>Pseudomonadati</taxon>
        <taxon>Pseudomonadota</taxon>
        <taxon>Betaproteobacteria</taxon>
        <taxon>Burkholderiales</taxon>
        <taxon>Sphaerotilaceae</taxon>
        <taxon>Roseateles</taxon>
    </lineage>
</organism>
<dbReference type="InterPro" id="IPR048936">
    <property type="entry name" value="MvdD-like_ATPgrasp"/>
</dbReference>
<comment type="caution">
    <text evidence="3">The sequence shown here is derived from an EMBL/GenBank/DDBJ whole genome shotgun (WGS) entry which is preliminary data.</text>
</comment>
<dbReference type="Proteomes" id="UP001238603">
    <property type="component" value="Unassembled WGS sequence"/>
</dbReference>
<evidence type="ECO:0000313" key="4">
    <source>
        <dbReference type="Proteomes" id="UP001238603"/>
    </source>
</evidence>
<reference evidence="3 4" key="1">
    <citation type="submission" date="2023-06" db="EMBL/GenBank/DDBJ databases">
        <title>Pelomonas sp. APW6 16S ribosomal RNA gene genome sequencing and assembly.</title>
        <authorList>
            <person name="Woo H."/>
        </authorList>
    </citation>
    <scope>NUCLEOTIDE SEQUENCE [LARGE SCALE GENOMIC DNA]</scope>
    <source>
        <strain evidence="3 4">APW6</strain>
    </source>
</reference>
<dbReference type="EMBL" id="JASVDS010000002">
    <property type="protein sequence ID" value="MDL5031535.1"/>
    <property type="molecule type" value="Genomic_DNA"/>
</dbReference>
<dbReference type="SUPFAM" id="SSF56059">
    <property type="entry name" value="Glutathione synthetase ATP-binding domain-like"/>
    <property type="match status" value="1"/>
</dbReference>
<evidence type="ECO:0000313" key="3">
    <source>
        <dbReference type="EMBL" id="MDL5031535.1"/>
    </source>
</evidence>
<dbReference type="Pfam" id="PF21068">
    <property type="entry name" value="ATPgraspMvdD"/>
    <property type="match status" value="1"/>
</dbReference>
<keyword evidence="1" id="KW-0067">ATP-binding</keyword>
<gene>
    <name evidence="3" type="ORF">QRD43_06400</name>
</gene>
<dbReference type="PANTHER" id="PTHR21621">
    <property type="entry name" value="RIBOSOMAL PROTEIN S6 MODIFICATION PROTEIN"/>
    <property type="match status" value="1"/>
</dbReference>
<evidence type="ECO:0000256" key="1">
    <source>
        <dbReference type="PROSITE-ProRule" id="PRU00409"/>
    </source>
</evidence>
<dbReference type="RefSeq" id="WP_285981664.1">
    <property type="nucleotide sequence ID" value="NZ_JASVDS010000002.1"/>
</dbReference>
<name>A0ABT7LFB0_9BURK</name>
<sequence>MPPLVLLLTHAADHTTVDWVADALRQRGAQPLRVDTDRFPLDWQLGLRQSRDEEAGFLRLQGQTYALEAVQAVWLRQLQPPALGDAVEARFQASCLQECRHVLRALWDRLECARWVNGLADVERAGAKLRQLRLAREAGLRVPQTLCSNDPDEVRAFHARQTSGVVMKMQTVLAPGMGGGAGNLYTTVIEAADLRDDRGLTLCPPLFQERIPKAEELRVIAVDDRLFCGAIRPQAGTGRVDDWRPQTGLAWTPAQLPDAVAARLLALMRRLGLRYGAADFIHTPDDDWVFLEVNACGEWGMLQRDLGLPIADALAEALLTDAPPSSTDAPRA</sequence>
<proteinExistence type="predicted"/>
<dbReference type="InterPro" id="IPR011761">
    <property type="entry name" value="ATP-grasp"/>
</dbReference>
<dbReference type="Gene3D" id="3.30.470.20">
    <property type="entry name" value="ATP-grasp fold, B domain"/>
    <property type="match status" value="1"/>
</dbReference>
<dbReference type="PROSITE" id="PS50975">
    <property type="entry name" value="ATP_GRASP"/>
    <property type="match status" value="1"/>
</dbReference>
<dbReference type="PANTHER" id="PTHR21621:SF0">
    <property type="entry name" value="BETA-CITRYLGLUTAMATE SYNTHASE B-RELATED"/>
    <property type="match status" value="1"/>
</dbReference>